<reference evidence="2 3" key="1">
    <citation type="journal article" date="2019" name="Commun. Biol.">
        <title>The bagworm genome reveals a unique fibroin gene that provides high tensile strength.</title>
        <authorList>
            <person name="Kono N."/>
            <person name="Nakamura H."/>
            <person name="Ohtoshi R."/>
            <person name="Tomita M."/>
            <person name="Numata K."/>
            <person name="Arakawa K."/>
        </authorList>
    </citation>
    <scope>NUCLEOTIDE SEQUENCE [LARGE SCALE GENOMIC DNA]</scope>
</reference>
<evidence type="ECO:0000313" key="3">
    <source>
        <dbReference type="Proteomes" id="UP000299102"/>
    </source>
</evidence>
<dbReference type="Proteomes" id="UP000299102">
    <property type="component" value="Unassembled WGS sequence"/>
</dbReference>
<dbReference type="EMBL" id="BGZK01000338">
    <property type="protein sequence ID" value="GBP37738.1"/>
    <property type="molecule type" value="Genomic_DNA"/>
</dbReference>
<evidence type="ECO:0000256" key="1">
    <source>
        <dbReference type="SAM" id="MobiDB-lite"/>
    </source>
</evidence>
<keyword evidence="3" id="KW-1185">Reference proteome</keyword>
<organism evidence="2 3">
    <name type="scientific">Eumeta variegata</name>
    <name type="common">Bagworm moth</name>
    <name type="synonym">Eumeta japonica</name>
    <dbReference type="NCBI Taxonomy" id="151549"/>
    <lineage>
        <taxon>Eukaryota</taxon>
        <taxon>Metazoa</taxon>
        <taxon>Ecdysozoa</taxon>
        <taxon>Arthropoda</taxon>
        <taxon>Hexapoda</taxon>
        <taxon>Insecta</taxon>
        <taxon>Pterygota</taxon>
        <taxon>Neoptera</taxon>
        <taxon>Endopterygota</taxon>
        <taxon>Lepidoptera</taxon>
        <taxon>Glossata</taxon>
        <taxon>Ditrysia</taxon>
        <taxon>Tineoidea</taxon>
        <taxon>Psychidae</taxon>
        <taxon>Oiketicinae</taxon>
        <taxon>Eumeta</taxon>
    </lineage>
</organism>
<comment type="caution">
    <text evidence="2">The sequence shown here is derived from an EMBL/GenBank/DDBJ whole genome shotgun (WGS) entry which is preliminary data.</text>
</comment>
<dbReference type="AlphaFoldDB" id="A0A4C1VF46"/>
<proteinExistence type="predicted"/>
<evidence type="ECO:0000313" key="2">
    <source>
        <dbReference type="EMBL" id="GBP37738.1"/>
    </source>
</evidence>
<feature type="region of interest" description="Disordered" evidence="1">
    <location>
        <begin position="35"/>
        <end position="56"/>
    </location>
</feature>
<protein>
    <submittedName>
        <fullName evidence="2">Uncharacterized protein</fullName>
    </submittedName>
</protein>
<accession>A0A4C1VF46</accession>
<name>A0A4C1VF46_EUMVA</name>
<gene>
    <name evidence="2" type="ORF">EVAR_29939_1</name>
</gene>
<sequence>MHCASADAIVSNPKGIVSAYASSVGSNKRCLVRESNPRLLRSTSSTQHGSRGDDESDTYVCARAYQNLVRDIIFNMN</sequence>